<dbReference type="EMBL" id="JARZFX010000002">
    <property type="protein sequence ID" value="MEC5423245.1"/>
    <property type="molecule type" value="Genomic_DNA"/>
</dbReference>
<keyword evidence="3" id="KW-1185">Reference proteome</keyword>
<sequence>MKVTPKAYEDLNSIYGYIVNEFYNEEAADDLLEKIEVNIMRLRDFPFSCSFVNDEMIKDKGYRKLIVDNFIVFHLVNETDKVVVVMRVLHGKQRYEGFI</sequence>
<evidence type="ECO:0000313" key="3">
    <source>
        <dbReference type="Proteomes" id="UP001335737"/>
    </source>
</evidence>
<accession>A0ABU6KDK1</accession>
<proteinExistence type="predicted"/>
<dbReference type="Pfam" id="PF05016">
    <property type="entry name" value="ParE_toxin"/>
    <property type="match status" value="1"/>
</dbReference>
<dbReference type="Proteomes" id="UP001335737">
    <property type="component" value="Unassembled WGS sequence"/>
</dbReference>
<keyword evidence="1" id="KW-1277">Toxin-antitoxin system</keyword>
<dbReference type="RefSeq" id="WP_327607054.1">
    <property type="nucleotide sequence ID" value="NZ_JARZFX010000002.1"/>
</dbReference>
<reference evidence="2 3" key="1">
    <citation type="journal article" date="2024" name="Int. J. Syst. Evol. Microbiol.">
        <title>Virgibacillus tibetensis sp. nov., isolated from salt lake on the Tibetan Plateau of China.</title>
        <authorList>
            <person name="Phurbu D."/>
            <person name="Liu Z.-X."/>
            <person name="Wang R."/>
            <person name="Zheng Y.-Y."/>
            <person name="Liu H.-C."/>
            <person name="Zhou Y.-G."/>
            <person name="Yu Y.-J."/>
            <person name="Li A.-H."/>
        </authorList>
    </citation>
    <scope>NUCLEOTIDE SEQUENCE [LARGE SCALE GENOMIC DNA]</scope>
    <source>
        <strain evidence="2 3">C22-A2</strain>
    </source>
</reference>
<name>A0ABU6KDK1_9BACI</name>
<gene>
    <name evidence="2" type="ORF">QGM71_06985</name>
</gene>
<organism evidence="2 3">
    <name type="scientific">Virgibacillus tibetensis</name>
    <dbReference type="NCBI Taxonomy" id="3042313"/>
    <lineage>
        <taxon>Bacteria</taxon>
        <taxon>Bacillati</taxon>
        <taxon>Bacillota</taxon>
        <taxon>Bacilli</taxon>
        <taxon>Bacillales</taxon>
        <taxon>Bacillaceae</taxon>
        <taxon>Virgibacillus</taxon>
    </lineage>
</organism>
<dbReference type="Gene3D" id="3.30.2310.20">
    <property type="entry name" value="RelE-like"/>
    <property type="match status" value="1"/>
</dbReference>
<evidence type="ECO:0000256" key="1">
    <source>
        <dbReference type="ARBA" id="ARBA00022649"/>
    </source>
</evidence>
<dbReference type="InterPro" id="IPR007712">
    <property type="entry name" value="RelE/ParE_toxin"/>
</dbReference>
<protein>
    <submittedName>
        <fullName evidence="2">Type II toxin-antitoxin system RelE/ParE family toxin</fullName>
    </submittedName>
</protein>
<dbReference type="InterPro" id="IPR035093">
    <property type="entry name" value="RelE/ParE_toxin_dom_sf"/>
</dbReference>
<evidence type="ECO:0000313" key="2">
    <source>
        <dbReference type="EMBL" id="MEC5423245.1"/>
    </source>
</evidence>
<comment type="caution">
    <text evidence="2">The sequence shown here is derived from an EMBL/GenBank/DDBJ whole genome shotgun (WGS) entry which is preliminary data.</text>
</comment>